<reference evidence="2" key="1">
    <citation type="submission" date="2023-06" db="EMBL/GenBank/DDBJ databases">
        <authorList>
            <consortium name="Lawrence Berkeley National Laboratory"/>
            <person name="Ahrendt S."/>
            <person name="Sahu N."/>
            <person name="Indic B."/>
            <person name="Wong-Bajracharya J."/>
            <person name="Merenyi Z."/>
            <person name="Ke H.-M."/>
            <person name="Monk M."/>
            <person name="Kocsube S."/>
            <person name="Drula E."/>
            <person name="Lipzen A."/>
            <person name="Balint B."/>
            <person name="Henrissat B."/>
            <person name="Andreopoulos B."/>
            <person name="Martin F.M."/>
            <person name="Harder C.B."/>
            <person name="Rigling D."/>
            <person name="Ford K.L."/>
            <person name="Foster G.D."/>
            <person name="Pangilinan J."/>
            <person name="Papanicolaou A."/>
            <person name="Barry K."/>
            <person name="LaButti K."/>
            <person name="Viragh M."/>
            <person name="Koriabine M."/>
            <person name="Yan M."/>
            <person name="Riley R."/>
            <person name="Champramary S."/>
            <person name="Plett K.L."/>
            <person name="Tsai I.J."/>
            <person name="Slot J."/>
            <person name="Sipos G."/>
            <person name="Plett J."/>
            <person name="Nagy L.G."/>
            <person name="Grigoriev I.V."/>
        </authorList>
    </citation>
    <scope>NUCLEOTIDE SEQUENCE</scope>
    <source>
        <strain evidence="2">FPL87.14</strain>
    </source>
</reference>
<keyword evidence="3" id="KW-1185">Reference proteome</keyword>
<comment type="caution">
    <text evidence="2">The sequence shown here is derived from an EMBL/GenBank/DDBJ whole genome shotgun (WGS) entry which is preliminary data.</text>
</comment>
<organism evidence="2 3">
    <name type="scientific">Armillaria borealis</name>
    <dbReference type="NCBI Taxonomy" id="47425"/>
    <lineage>
        <taxon>Eukaryota</taxon>
        <taxon>Fungi</taxon>
        <taxon>Dikarya</taxon>
        <taxon>Basidiomycota</taxon>
        <taxon>Agaricomycotina</taxon>
        <taxon>Agaricomycetes</taxon>
        <taxon>Agaricomycetidae</taxon>
        <taxon>Agaricales</taxon>
        <taxon>Marasmiineae</taxon>
        <taxon>Physalacriaceae</taxon>
        <taxon>Armillaria</taxon>
    </lineage>
</organism>
<feature type="region of interest" description="Disordered" evidence="1">
    <location>
        <begin position="160"/>
        <end position="187"/>
    </location>
</feature>
<evidence type="ECO:0000256" key="1">
    <source>
        <dbReference type="SAM" id="MobiDB-lite"/>
    </source>
</evidence>
<dbReference type="Proteomes" id="UP001175226">
    <property type="component" value="Unassembled WGS sequence"/>
</dbReference>
<dbReference type="AlphaFoldDB" id="A0AA39J037"/>
<dbReference type="EMBL" id="JAUEPT010000079">
    <property type="protein sequence ID" value="KAK0433628.1"/>
    <property type="molecule type" value="Genomic_DNA"/>
</dbReference>
<proteinExistence type="predicted"/>
<accession>A0AA39J037</accession>
<feature type="compositionally biased region" description="Basic and acidic residues" evidence="1">
    <location>
        <begin position="75"/>
        <end position="84"/>
    </location>
</feature>
<evidence type="ECO:0000313" key="2">
    <source>
        <dbReference type="EMBL" id="KAK0433628.1"/>
    </source>
</evidence>
<name>A0AA39J037_9AGAR</name>
<gene>
    <name evidence="2" type="ORF">EV421DRAFT_1741447</name>
</gene>
<evidence type="ECO:0000313" key="3">
    <source>
        <dbReference type="Proteomes" id="UP001175226"/>
    </source>
</evidence>
<sequence length="583" mass="65544">MSAINVTDGLRQEAKTLLQSLSAHCEAVKAQIETCDFTELALANSTINHFSERFNAVIARLATVPGVTVGEDIDGGVRPHRDDLPITEETLPPLPASNPDSDLPIPRQSRPHSTWSSGRIVQEMLMPLPWTEYLETVSTLNPGNDQWLHDNPIVDGVPSNLDASLPTDRSVSLSAHERQDHPPPPDISPLSIVADVGSDTPFSLYQVLTQVVKPFPSFIPEFKASGSRDARAAEYLLTEERQMETFTIVPSLGDIAIEIALSMDKHPDSEAQDDGRVNVHQKVLTMSQIHALFAGATVFQRVLSLAREGDIEFGYRCMVAHPISGCIEITQGHETGIYARSGSGCARGTEYEDCSLPSIRAIPDCEYFTVGSVELKTWLSLPENYYVKLLSVSRHLFKRLFDVLSKRDGTYKGISFHWHWPQAGNRIGVHNQLPIQAFTQMAQRGYQFAEGSCLKLSIYFYRPSPQSRRMYASRMYHTSTTATKETDNSAMLTNFAFWLIAHDKQLRLKFEKRIQQLNVVGVMEEKPPLEHTWRRSHIWSPNSDEQWEKFIAGLEASRHEPVPVEQQPVYHQTRGQTTRMPEI</sequence>
<protein>
    <submittedName>
        <fullName evidence="2">Uncharacterized protein</fullName>
    </submittedName>
</protein>
<feature type="region of interest" description="Disordered" evidence="1">
    <location>
        <begin position="71"/>
        <end position="114"/>
    </location>
</feature>